<proteinExistence type="predicted"/>
<dbReference type="RefSeq" id="WP_207770186.1">
    <property type="nucleotide sequence ID" value="NZ_FZMO01000055.1"/>
</dbReference>
<feature type="domain" description="Lantibiotic dehydratase N-terminal" evidence="1">
    <location>
        <begin position="54"/>
        <end position="708"/>
    </location>
</feature>
<evidence type="ECO:0008006" key="5">
    <source>
        <dbReference type="Google" id="ProtNLM"/>
    </source>
</evidence>
<name>A0A2I2KLQ9_9ACTN</name>
<sequence>MRSPNDRRPYRCADAALLRAAVRTEATLPAWPDPNDMGADRVDRWCAWLRRVWADEDVAAAVELASPGLARAVQVTCAAADPDARRVRRVVLATCRYLLRMTGRATPFGLFAGVVPASFGADLVVRWGYEHLAAAYADGAWLDEVISQLESCQPLAGRLPLVINNAVFPRGRRLVVPHQYGDRRTGSGGGAPAEVTLRLTPAVRLVVEAARAPICGEELSAKLAAEFPEASSGLIAVLLNELVRWRVLVSGLRAPSTTVDAFGYVVDRLAAVGAGGIPEVSDTFERLSEIRRILASHRQASTSKEARRVRADAGVRMGVLGASERPPVAVDLRLDGAAVLPRQVAREVESAAAVLARMARLPGGPVAWQDFHSRFFERYGIGAAVPLLDAVDADSGLGFPAGYPGQRAKPVDSPTPVSDRDRRLLAVAHQAALDGRQEIALTEDLIADLEVDAQASARTPAHLEMCFELHADSKEAVDRGAFRVAVVSVSRAAGTMTGRFLGLLAGDGTPLATVLADLPVSDPGAEPVQLSVDVPDPRASQVTRVPQVMPRVIALAEHRDPADTVIRLEDLALVTDGVRLSLVSLSRGWRLEPTMVHALDLRAHTPPLARFLAEISRSQDAVVTGFDWGLAADLPFLPRLIYGRAVLSPARWVVQAGELLDRGASWPVWEAAWAGWQARRRVPDVVSVGAGDRQLRLDLRQAAHRALLREHVDRSGSARLVEAAPAGAFGWLEGHAHEIVVLLLADQAARGPERRLAQATSPMPRVIRRDHGHRPGMSSWLYVKLYGHPDRQTEVLGEHLPDLLAIWDAPPRWWFIRYRDPDRQAHIRLRVALPDAAAFGPAATRVSAWADRLATQGLLRDVEFATYRPEIGRWGDGDLMTAAEKVFAADSEALLAQFAQPHRPSAEALAAAHIVAIAVGFTGGPDDGATWLIRHARPTKPAKPPRELLAEAVRLADPHDDWAALRGTPGGADIVEAWWDRTTALADYRTLLADSASMDLDATLVALLHAHHIRALGIDPDRERTCLHLARAAALSWRVRSATAGRNAR</sequence>
<dbReference type="InterPro" id="IPR023809">
    <property type="entry name" value="Thiopep_bacteriocin_synth_dom"/>
</dbReference>
<evidence type="ECO:0000259" key="1">
    <source>
        <dbReference type="Pfam" id="PF04738"/>
    </source>
</evidence>
<dbReference type="NCBIfam" id="TIGR03891">
    <property type="entry name" value="thiopep_ocin"/>
    <property type="match status" value="1"/>
</dbReference>
<gene>
    <name evidence="3" type="ORF">FRACA_1480013</name>
</gene>
<dbReference type="Proteomes" id="UP000234331">
    <property type="component" value="Unassembled WGS sequence"/>
</dbReference>
<feature type="domain" description="Thiopeptide-type bacteriocin biosynthesis" evidence="2">
    <location>
        <begin position="780"/>
        <end position="1033"/>
    </location>
</feature>
<protein>
    <recommendedName>
        <fullName evidence="5">Lantibiotic dehydratase</fullName>
    </recommendedName>
</protein>
<dbReference type="EMBL" id="FZMO01000055">
    <property type="protein sequence ID" value="SNQ46605.1"/>
    <property type="molecule type" value="Genomic_DNA"/>
</dbReference>
<reference evidence="3 4" key="1">
    <citation type="submission" date="2017-06" db="EMBL/GenBank/DDBJ databases">
        <authorList>
            <person name="Kim H.J."/>
            <person name="Triplett B.A."/>
        </authorList>
    </citation>
    <scope>NUCLEOTIDE SEQUENCE [LARGE SCALE GENOMIC DNA]</scope>
    <source>
        <strain evidence="3">FRACA_ARgP5</strain>
    </source>
</reference>
<evidence type="ECO:0000313" key="3">
    <source>
        <dbReference type="EMBL" id="SNQ46605.1"/>
    </source>
</evidence>
<dbReference type="AlphaFoldDB" id="A0A2I2KLQ9"/>
<organism evidence="3 4">
    <name type="scientific">Frankia canadensis</name>
    <dbReference type="NCBI Taxonomy" id="1836972"/>
    <lineage>
        <taxon>Bacteria</taxon>
        <taxon>Bacillati</taxon>
        <taxon>Actinomycetota</taxon>
        <taxon>Actinomycetes</taxon>
        <taxon>Frankiales</taxon>
        <taxon>Frankiaceae</taxon>
        <taxon>Frankia</taxon>
    </lineage>
</organism>
<evidence type="ECO:0000313" key="4">
    <source>
        <dbReference type="Proteomes" id="UP000234331"/>
    </source>
</evidence>
<dbReference type="Pfam" id="PF14028">
    <property type="entry name" value="Lant_dehydr_C"/>
    <property type="match status" value="1"/>
</dbReference>
<dbReference type="InterPro" id="IPR006827">
    <property type="entry name" value="Lant_deHydtase_N"/>
</dbReference>
<evidence type="ECO:0000259" key="2">
    <source>
        <dbReference type="Pfam" id="PF14028"/>
    </source>
</evidence>
<dbReference type="Pfam" id="PF04738">
    <property type="entry name" value="Lant_dehydr_N"/>
    <property type="match status" value="1"/>
</dbReference>
<accession>A0A2I2KLQ9</accession>
<keyword evidence="4" id="KW-1185">Reference proteome</keyword>